<evidence type="ECO:0000256" key="8">
    <source>
        <dbReference type="ARBA" id="ARBA00031423"/>
    </source>
</evidence>
<evidence type="ECO:0000256" key="7">
    <source>
        <dbReference type="ARBA" id="ARBA00023277"/>
    </source>
</evidence>
<dbReference type="EC" id="2.4.1.25" evidence="3 10"/>
<dbReference type="NCBIfam" id="TIGR00217">
    <property type="entry name" value="malQ"/>
    <property type="match status" value="1"/>
</dbReference>
<dbReference type="EMBL" id="QWKX01000101">
    <property type="protein sequence ID" value="RIH74646.1"/>
    <property type="molecule type" value="Genomic_DNA"/>
</dbReference>
<evidence type="ECO:0000256" key="3">
    <source>
        <dbReference type="ARBA" id="ARBA00012560"/>
    </source>
</evidence>
<evidence type="ECO:0000256" key="2">
    <source>
        <dbReference type="ARBA" id="ARBA00005684"/>
    </source>
</evidence>
<dbReference type="InterPro" id="IPR017853">
    <property type="entry name" value="GH"/>
</dbReference>
<proteinExistence type="inferred from homology"/>
<dbReference type="GO" id="GO:0005975">
    <property type="term" value="P:carbohydrate metabolic process"/>
    <property type="evidence" value="ECO:0007669"/>
    <property type="project" value="InterPro"/>
</dbReference>
<dbReference type="PANTHER" id="PTHR32438">
    <property type="entry name" value="4-ALPHA-GLUCANOTRANSFERASE DPE1, CHLOROPLASTIC/AMYLOPLASTIC"/>
    <property type="match status" value="1"/>
</dbReference>
<gene>
    <name evidence="11" type="primary">malQ</name>
    <name evidence="11" type="ORF">Mcate_02620</name>
</gene>
<dbReference type="AlphaFoldDB" id="A0A399DRD4"/>
<sequence>MQLQRAFGILLHPTSFPGRWGIGALGRAAERFLDWLADAGARWWQVLPLGPTSYGDSPYQSFSAFAGNPYLIDPEMLIEKGWLEKSEEPPQYNARSVDYGWLYQTRWPLLRRAFAGFQAGASAQDKAQLEAFIEAERFWLEDYALFMALKTRFGGKPWNEWSPELRDREPAALAKAREELAYEVALHEWVQWLFYTEWGKTKAYAESRGIQIIGDMPIFVAFDSSDVWANPQYFYLEADGNPTVVAGVPPDYFSETGQLWGNPLYRWDVMEQENFAWWIARIRQSLKQCHLVRIDHFRGFEAYWEVPFGRPNAVEGRWVKAPGEKLFAAVRAQLGDAPIIAEDLGVITPEVEALRDGFGFPGMKILQFAFSGDDNAFLPHNYPEHGNVVVYSGTHDNDTTLGWFRTAPEAERVFMRAYLARYGIRCLSEYEVAGALIELAFRSPARLAILPLQDVLGLGPEARMNFPGRLGGNWAWRYAEGDLEPGLAAGLRALAEASQRA</sequence>
<dbReference type="Pfam" id="PF02446">
    <property type="entry name" value="Glyco_hydro_77"/>
    <property type="match status" value="1"/>
</dbReference>
<evidence type="ECO:0000256" key="10">
    <source>
        <dbReference type="RuleBase" id="RU361207"/>
    </source>
</evidence>
<evidence type="ECO:0000256" key="4">
    <source>
        <dbReference type="ARBA" id="ARBA00020295"/>
    </source>
</evidence>
<accession>A0A399DRD4</accession>
<organism evidence="11 12">
    <name type="scientific">Meiothermus taiwanensis</name>
    <dbReference type="NCBI Taxonomy" id="172827"/>
    <lineage>
        <taxon>Bacteria</taxon>
        <taxon>Thermotogati</taxon>
        <taxon>Deinococcota</taxon>
        <taxon>Deinococci</taxon>
        <taxon>Thermales</taxon>
        <taxon>Thermaceae</taxon>
        <taxon>Meiothermus</taxon>
    </lineage>
</organism>
<comment type="catalytic activity">
    <reaction evidence="1 10">
        <text>Transfers a segment of a (1-&gt;4)-alpha-D-glucan to a new position in an acceptor, which may be glucose or a (1-&gt;4)-alpha-D-glucan.</text>
        <dbReference type="EC" id="2.4.1.25"/>
    </reaction>
</comment>
<evidence type="ECO:0000256" key="1">
    <source>
        <dbReference type="ARBA" id="ARBA00000439"/>
    </source>
</evidence>
<dbReference type="Gene3D" id="3.20.20.80">
    <property type="entry name" value="Glycosidases"/>
    <property type="match status" value="1"/>
</dbReference>
<dbReference type="GO" id="GO:0004134">
    <property type="term" value="F:4-alpha-glucanotransferase activity"/>
    <property type="evidence" value="ECO:0007669"/>
    <property type="project" value="UniProtKB-EC"/>
</dbReference>
<evidence type="ECO:0000256" key="5">
    <source>
        <dbReference type="ARBA" id="ARBA00022676"/>
    </source>
</evidence>
<comment type="similarity">
    <text evidence="2 10">Belongs to the disproportionating enzyme family.</text>
</comment>
<comment type="caution">
    <text evidence="11">The sequence shown here is derived from an EMBL/GenBank/DDBJ whole genome shotgun (WGS) entry which is preliminary data.</text>
</comment>
<evidence type="ECO:0000256" key="6">
    <source>
        <dbReference type="ARBA" id="ARBA00022679"/>
    </source>
</evidence>
<evidence type="ECO:0000313" key="12">
    <source>
        <dbReference type="Proteomes" id="UP000266089"/>
    </source>
</evidence>
<name>A0A399DRD4_9DEIN</name>
<keyword evidence="7 10" id="KW-0119">Carbohydrate metabolism</keyword>
<dbReference type="PANTHER" id="PTHR32438:SF5">
    <property type="entry name" value="4-ALPHA-GLUCANOTRANSFERASE DPE1, CHLOROPLASTIC_AMYLOPLASTIC"/>
    <property type="match status" value="1"/>
</dbReference>
<dbReference type="RefSeq" id="WP_027887786.1">
    <property type="nucleotide sequence ID" value="NZ_JBHSXZ010000049.1"/>
</dbReference>
<evidence type="ECO:0000313" key="11">
    <source>
        <dbReference type="EMBL" id="RIH74646.1"/>
    </source>
</evidence>
<protein>
    <recommendedName>
        <fullName evidence="4 10">4-alpha-glucanotransferase</fullName>
        <ecNumber evidence="3 10">2.4.1.25</ecNumber>
    </recommendedName>
    <alternativeName>
        <fullName evidence="8 10">Amylomaltase</fullName>
    </alternativeName>
    <alternativeName>
        <fullName evidence="9 10">Disproportionating enzyme</fullName>
    </alternativeName>
</protein>
<dbReference type="NCBIfam" id="NF011080">
    <property type="entry name" value="PRK14508.1-3"/>
    <property type="match status" value="1"/>
</dbReference>
<dbReference type="SUPFAM" id="SSF51445">
    <property type="entry name" value="(Trans)glycosidases"/>
    <property type="match status" value="1"/>
</dbReference>
<dbReference type="InterPro" id="IPR003385">
    <property type="entry name" value="Glyco_hydro_77"/>
</dbReference>
<dbReference type="OrthoDB" id="9811841at2"/>
<keyword evidence="5 10" id="KW-0328">Glycosyltransferase</keyword>
<keyword evidence="6 10" id="KW-0808">Transferase</keyword>
<evidence type="ECO:0000256" key="9">
    <source>
        <dbReference type="ARBA" id="ARBA00031501"/>
    </source>
</evidence>
<dbReference type="Proteomes" id="UP000266089">
    <property type="component" value="Unassembled WGS sequence"/>
</dbReference>
<reference evidence="11 12" key="1">
    <citation type="submission" date="2018-08" db="EMBL/GenBank/DDBJ databases">
        <title>Meiothermus cateniformans JCM 15151 genome sequencing project.</title>
        <authorList>
            <person name="Da Costa M.S."/>
            <person name="Albuquerque L."/>
            <person name="Raposo P."/>
            <person name="Froufe H.J.C."/>
            <person name="Barroso C.S."/>
            <person name="Egas C."/>
        </authorList>
    </citation>
    <scope>NUCLEOTIDE SEQUENCE [LARGE SCALE GENOMIC DNA]</scope>
    <source>
        <strain evidence="11 12">JCM 15151</strain>
    </source>
</reference>